<name>A0A9P8TFN0_9ASCO</name>
<keyword evidence="10" id="KW-1185">Reference proteome</keyword>
<evidence type="ECO:0000259" key="8">
    <source>
        <dbReference type="Pfam" id="PF01625"/>
    </source>
</evidence>
<keyword evidence="3" id="KW-0560">Oxidoreductase</keyword>
<dbReference type="InterPro" id="IPR002569">
    <property type="entry name" value="Met_Sox_Rdtase_MsrA_dom"/>
</dbReference>
<gene>
    <name evidence="9" type="ORF">WICMUC_001950</name>
</gene>
<feature type="domain" description="Peptide methionine sulphoxide reductase MsrA" evidence="8">
    <location>
        <begin position="27"/>
        <end position="155"/>
    </location>
</feature>
<dbReference type="InterPro" id="IPR050162">
    <property type="entry name" value="MsrA_MetSO_reductase"/>
</dbReference>
<dbReference type="GO" id="GO:0005737">
    <property type="term" value="C:cytoplasm"/>
    <property type="evidence" value="ECO:0007669"/>
    <property type="project" value="TreeGrafter"/>
</dbReference>
<accession>A0A9P8TFN0</accession>
<evidence type="ECO:0000256" key="5">
    <source>
        <dbReference type="ARBA" id="ARBA00030643"/>
    </source>
</evidence>
<reference evidence="9" key="2">
    <citation type="submission" date="2021-01" db="EMBL/GenBank/DDBJ databases">
        <authorList>
            <person name="Schikora-Tamarit M.A."/>
        </authorList>
    </citation>
    <scope>NUCLEOTIDE SEQUENCE</scope>
    <source>
        <strain evidence="9">CBS6341</strain>
    </source>
</reference>
<dbReference type="HAMAP" id="MF_01401">
    <property type="entry name" value="MsrA"/>
    <property type="match status" value="1"/>
</dbReference>
<protein>
    <recommendedName>
        <fullName evidence="2">peptide-methionine (S)-S-oxide reductase</fullName>
        <ecNumber evidence="2">1.8.4.11</ecNumber>
    </recommendedName>
    <alternativeName>
        <fullName evidence="5">Peptide-methionine (S)-S-oxide reductase</fullName>
    </alternativeName>
    <alternativeName>
        <fullName evidence="4">Protein-methionine-S-oxide reductase</fullName>
    </alternativeName>
</protein>
<dbReference type="GO" id="GO:0008113">
    <property type="term" value="F:peptide-methionine (S)-S-oxide reductase activity"/>
    <property type="evidence" value="ECO:0007669"/>
    <property type="project" value="UniProtKB-EC"/>
</dbReference>
<dbReference type="NCBIfam" id="TIGR00401">
    <property type="entry name" value="msrA"/>
    <property type="match status" value="1"/>
</dbReference>
<dbReference type="Pfam" id="PF01625">
    <property type="entry name" value="PMSR"/>
    <property type="match status" value="1"/>
</dbReference>
<evidence type="ECO:0000256" key="2">
    <source>
        <dbReference type="ARBA" id="ARBA00012502"/>
    </source>
</evidence>
<evidence type="ECO:0000313" key="10">
    <source>
        <dbReference type="Proteomes" id="UP000769528"/>
    </source>
</evidence>
<comment type="catalytic activity">
    <reaction evidence="7">
        <text>[thioredoxin]-disulfide + L-methionine + H2O = L-methionine (S)-S-oxide + [thioredoxin]-dithiol</text>
        <dbReference type="Rhea" id="RHEA:19993"/>
        <dbReference type="Rhea" id="RHEA-COMP:10698"/>
        <dbReference type="Rhea" id="RHEA-COMP:10700"/>
        <dbReference type="ChEBI" id="CHEBI:15377"/>
        <dbReference type="ChEBI" id="CHEBI:29950"/>
        <dbReference type="ChEBI" id="CHEBI:50058"/>
        <dbReference type="ChEBI" id="CHEBI:57844"/>
        <dbReference type="ChEBI" id="CHEBI:58772"/>
        <dbReference type="EC" id="1.8.4.11"/>
    </reaction>
</comment>
<evidence type="ECO:0000256" key="6">
    <source>
        <dbReference type="ARBA" id="ARBA00047806"/>
    </source>
</evidence>
<evidence type="ECO:0000256" key="3">
    <source>
        <dbReference type="ARBA" id="ARBA00023002"/>
    </source>
</evidence>
<proteinExistence type="inferred from homology"/>
<evidence type="ECO:0000313" key="9">
    <source>
        <dbReference type="EMBL" id="KAH3677044.1"/>
    </source>
</evidence>
<evidence type="ECO:0000256" key="7">
    <source>
        <dbReference type="ARBA" id="ARBA00048782"/>
    </source>
</evidence>
<dbReference type="Gene3D" id="3.30.1060.10">
    <property type="entry name" value="Peptide methionine sulphoxide reductase MsrA"/>
    <property type="match status" value="1"/>
</dbReference>
<comment type="similarity">
    <text evidence="1">Belongs to the MsrA Met sulfoxide reductase family.</text>
</comment>
<comment type="catalytic activity">
    <reaction evidence="6">
        <text>L-methionyl-[protein] + [thioredoxin]-disulfide + H2O = L-methionyl-(S)-S-oxide-[protein] + [thioredoxin]-dithiol</text>
        <dbReference type="Rhea" id="RHEA:14217"/>
        <dbReference type="Rhea" id="RHEA-COMP:10698"/>
        <dbReference type="Rhea" id="RHEA-COMP:10700"/>
        <dbReference type="Rhea" id="RHEA-COMP:12313"/>
        <dbReference type="Rhea" id="RHEA-COMP:12315"/>
        <dbReference type="ChEBI" id="CHEBI:15377"/>
        <dbReference type="ChEBI" id="CHEBI:16044"/>
        <dbReference type="ChEBI" id="CHEBI:29950"/>
        <dbReference type="ChEBI" id="CHEBI:44120"/>
        <dbReference type="ChEBI" id="CHEBI:50058"/>
        <dbReference type="EC" id="1.8.4.11"/>
    </reaction>
</comment>
<dbReference type="Proteomes" id="UP000769528">
    <property type="component" value="Unassembled WGS sequence"/>
</dbReference>
<dbReference type="PANTHER" id="PTHR42799">
    <property type="entry name" value="MITOCHONDRIAL PEPTIDE METHIONINE SULFOXIDE REDUCTASE"/>
    <property type="match status" value="1"/>
</dbReference>
<dbReference type="PANTHER" id="PTHR42799:SF2">
    <property type="entry name" value="MITOCHONDRIAL PEPTIDE METHIONINE SULFOXIDE REDUCTASE"/>
    <property type="match status" value="1"/>
</dbReference>
<evidence type="ECO:0000256" key="1">
    <source>
        <dbReference type="ARBA" id="ARBA00005591"/>
    </source>
</evidence>
<dbReference type="AlphaFoldDB" id="A0A9P8TFN0"/>
<dbReference type="GO" id="GO:0034599">
    <property type="term" value="P:cellular response to oxidative stress"/>
    <property type="evidence" value="ECO:0007669"/>
    <property type="project" value="TreeGrafter"/>
</dbReference>
<dbReference type="SUPFAM" id="SSF55068">
    <property type="entry name" value="Peptide methionine sulfoxide reductase"/>
    <property type="match status" value="1"/>
</dbReference>
<dbReference type="EC" id="1.8.4.11" evidence="2"/>
<evidence type="ECO:0000256" key="4">
    <source>
        <dbReference type="ARBA" id="ARBA00030273"/>
    </source>
</evidence>
<reference evidence="9" key="1">
    <citation type="journal article" date="2021" name="Open Biol.">
        <title>Shared evolutionary footprints suggest mitochondrial oxidative damage underlies multiple complex I losses in fungi.</title>
        <authorList>
            <person name="Schikora-Tamarit M.A."/>
            <person name="Marcet-Houben M."/>
            <person name="Nosek J."/>
            <person name="Gabaldon T."/>
        </authorList>
    </citation>
    <scope>NUCLEOTIDE SEQUENCE</scope>
    <source>
        <strain evidence="9">CBS6341</strain>
    </source>
</reference>
<sequence length="164" mass="18594">MSTLSPTIIKDASSKFITVAAGKNYANKGLLDAKVGFANGIVADPTYKRVCEGDTEFLQISYDPAKVSLKELISFFYKIHDPTTVNSQGADTGTQYRSAIFYHNEDDLKIIDQVTKEFEPKWGNKIVTKIEPIKNFYDAEDYHQLYLDKNPEGYHCPTHFVRDL</sequence>
<organism evidence="9 10">
    <name type="scientific">Wickerhamomyces mucosus</name>
    <dbReference type="NCBI Taxonomy" id="1378264"/>
    <lineage>
        <taxon>Eukaryota</taxon>
        <taxon>Fungi</taxon>
        <taxon>Dikarya</taxon>
        <taxon>Ascomycota</taxon>
        <taxon>Saccharomycotina</taxon>
        <taxon>Saccharomycetes</taxon>
        <taxon>Phaffomycetales</taxon>
        <taxon>Wickerhamomycetaceae</taxon>
        <taxon>Wickerhamomyces</taxon>
    </lineage>
</organism>
<dbReference type="EMBL" id="JAEUBF010000556">
    <property type="protein sequence ID" value="KAH3677044.1"/>
    <property type="molecule type" value="Genomic_DNA"/>
</dbReference>
<dbReference type="InterPro" id="IPR036509">
    <property type="entry name" value="Met_Sox_Rdtase_MsrA_sf"/>
</dbReference>
<dbReference type="OrthoDB" id="77405at2759"/>
<comment type="caution">
    <text evidence="9">The sequence shown here is derived from an EMBL/GenBank/DDBJ whole genome shotgun (WGS) entry which is preliminary data.</text>
</comment>